<keyword evidence="2" id="KW-1185">Reference proteome</keyword>
<accession>A0A934STH7</accession>
<evidence type="ECO:0000313" key="1">
    <source>
        <dbReference type="EMBL" id="MBK4735367.1"/>
    </source>
</evidence>
<name>A0A934STH7_9BURK</name>
<dbReference type="RefSeq" id="WP_200592133.1">
    <property type="nucleotide sequence ID" value="NZ_JAEPBG010000004.1"/>
</dbReference>
<dbReference type="EMBL" id="JAEPBG010000004">
    <property type="protein sequence ID" value="MBK4735367.1"/>
    <property type="molecule type" value="Genomic_DNA"/>
</dbReference>
<proteinExistence type="predicted"/>
<dbReference type="AlphaFoldDB" id="A0A934STH7"/>
<sequence>MDNNGTLKECTLAHPMPAAEAEAGGWVHQDVDELRDLDVFGVEYRCRACGLTFIAENTRYTR</sequence>
<gene>
    <name evidence="1" type="ORF">JJB74_12150</name>
</gene>
<comment type="caution">
    <text evidence="1">The sequence shown here is derived from an EMBL/GenBank/DDBJ whole genome shotgun (WGS) entry which is preliminary data.</text>
</comment>
<organism evidence="1 2">
    <name type="scientific">Noviherbaspirillum pedocola</name>
    <dbReference type="NCBI Taxonomy" id="2801341"/>
    <lineage>
        <taxon>Bacteria</taxon>
        <taxon>Pseudomonadati</taxon>
        <taxon>Pseudomonadota</taxon>
        <taxon>Betaproteobacteria</taxon>
        <taxon>Burkholderiales</taxon>
        <taxon>Oxalobacteraceae</taxon>
        <taxon>Noviherbaspirillum</taxon>
    </lineage>
</organism>
<dbReference type="Proteomes" id="UP000622890">
    <property type="component" value="Unassembled WGS sequence"/>
</dbReference>
<evidence type="ECO:0000313" key="2">
    <source>
        <dbReference type="Proteomes" id="UP000622890"/>
    </source>
</evidence>
<protein>
    <submittedName>
        <fullName evidence="1">Uncharacterized protein</fullName>
    </submittedName>
</protein>
<reference evidence="1" key="1">
    <citation type="submission" date="2021-01" db="EMBL/GenBank/DDBJ databases">
        <title>Genome sequence of strain Noviherbaspirillum sp. DKR-6.</title>
        <authorList>
            <person name="Chaudhary D.K."/>
        </authorList>
    </citation>
    <scope>NUCLEOTIDE SEQUENCE</scope>
    <source>
        <strain evidence="1">DKR-6</strain>
    </source>
</reference>